<evidence type="ECO:0000313" key="3">
    <source>
        <dbReference type="EMBL" id="KAK5695183.1"/>
    </source>
</evidence>
<feature type="domain" description="Meiotically up-regulated protein Msb1/Mug8" evidence="2">
    <location>
        <begin position="46"/>
        <end position="523"/>
    </location>
</feature>
<comment type="caution">
    <text evidence="3">The sequence shown here is derived from an EMBL/GenBank/DDBJ whole genome shotgun (WGS) entry which is preliminary data.</text>
</comment>
<protein>
    <submittedName>
        <fullName evidence="3">Multicopy suppressor of a budding defect</fullName>
    </submittedName>
</protein>
<dbReference type="Proteomes" id="UP001310594">
    <property type="component" value="Unassembled WGS sequence"/>
</dbReference>
<feature type="region of interest" description="Disordered" evidence="1">
    <location>
        <begin position="376"/>
        <end position="461"/>
    </location>
</feature>
<dbReference type="Pfam" id="PF08101">
    <property type="entry name" value="Msb1-Mug8_dom"/>
    <property type="match status" value="1"/>
</dbReference>
<feature type="compositionally biased region" description="Polar residues" evidence="1">
    <location>
        <begin position="926"/>
        <end position="944"/>
    </location>
</feature>
<feature type="compositionally biased region" description="Polar residues" evidence="1">
    <location>
        <begin position="573"/>
        <end position="583"/>
    </location>
</feature>
<reference evidence="3" key="1">
    <citation type="submission" date="2023-08" db="EMBL/GenBank/DDBJ databases">
        <title>Black Yeasts Isolated from many extreme environments.</title>
        <authorList>
            <person name="Coleine C."/>
            <person name="Stajich J.E."/>
            <person name="Selbmann L."/>
        </authorList>
    </citation>
    <scope>NUCLEOTIDE SEQUENCE</scope>
    <source>
        <strain evidence="3">CCFEE 5810</strain>
    </source>
</reference>
<feature type="compositionally biased region" description="Polar residues" evidence="1">
    <location>
        <begin position="1044"/>
        <end position="1055"/>
    </location>
</feature>
<gene>
    <name evidence="3" type="primary">MSB1</name>
    <name evidence="3" type="ORF">LTR97_008689</name>
</gene>
<feature type="region of interest" description="Disordered" evidence="1">
    <location>
        <begin position="547"/>
        <end position="625"/>
    </location>
</feature>
<evidence type="ECO:0000259" key="2">
    <source>
        <dbReference type="Pfam" id="PF08101"/>
    </source>
</evidence>
<accession>A0AAN7VPL3</accession>
<feature type="region of interest" description="Disordered" evidence="1">
    <location>
        <begin position="1"/>
        <end position="42"/>
    </location>
</feature>
<feature type="compositionally biased region" description="Basic and acidic residues" evidence="1">
    <location>
        <begin position="1057"/>
        <end position="1088"/>
    </location>
</feature>
<feature type="compositionally biased region" description="Polar residues" evidence="1">
    <location>
        <begin position="726"/>
        <end position="744"/>
    </location>
</feature>
<dbReference type="PANTHER" id="PTHR28093:SF1">
    <property type="entry name" value="MORPHOGENESIS-RELATED PROTEIN MSB1"/>
    <property type="match status" value="1"/>
</dbReference>
<proteinExistence type="predicted"/>
<feature type="compositionally biased region" description="Low complexity" evidence="1">
    <location>
        <begin position="864"/>
        <end position="880"/>
    </location>
</feature>
<feature type="compositionally biased region" description="Polar residues" evidence="1">
    <location>
        <begin position="394"/>
        <end position="414"/>
    </location>
</feature>
<sequence>MPLFSRLKNKGAQTTSKSKAQADLSNGRPKAPEKPRWQATWSSSTVDPVEVEELVHACTKELKSRGEALNAPFMLLPFRPGTDASSSRTFIRDFYKSNREGSQHYRGSSLAQELRLTEAAVLCSIIKWCWSRMPGGVVTWPVYTGFQIGERDSNMARNAFHTFVPIGAGSGARTNIIFDFFDLMAAIAAHGKMNGLGGRKLSRLAGWWAFDHSDDGKGFEGGYKSWTTAADASSHLFFAYLRSQSPDADPSMNVIERIPRSLQALLASTEYPPETPSLLQRSTPRVVMMVDAVSPTPFALLRRAKHFEYRDRDRVLREYSEFDNPLDALTNECKRVLYAISSINSAAALSRHGNLATGQESWSAFENGGFSDIDQTILSNKTSDGTNGNGNSVGQGLRAQPNSRNDGNRPTTPSWADFLSSGFAEDDLPRAPHPTFSSMPSDKVLPPIGNRSQTARAANGGDDFLAPGEMAAIVDVELDDAFWWVWMTSLSGEEPADRKSVFGRCALIETIVMNGRWLIMEEQVKGASPDPAEGAFIAPKKSSIFSFTRRGKGKKQKGDTASLAPPEPLGRVTSPTPSKSSLAPDQASRIKSAAAELARRQTDQSVDSTQRRGRHDDTASMKTSSVMTTGMLSDASPAMRWANAYDKNATRKQYLGDSFAGKGLAPGEPGERTSSVILFNDGASSIMPAAPALSPGTATFPSDSIQNRELPALPRDDQALAGASAAQRTEPANENMAAASSSYQPAFESSKAPQVHVSPADADELENAGESPLPETTHSERGDPLDKEVGLGPRPAKVGRKPVPRTSNLPEHPAFRQRQANERSAEATSPSEAPPQSPQSPTDPATMAAQRAMEVQAPSSSPESLKQSQGQMKKQGGLKKFFGRKKDNPNRNSFDIAAQTNGNNSLSPPSESNFGRRLSMMRKKPSSNAVPRANQPTFAQSTPEIVQEPIMPDSHSQFQDSMLSGSQVGTPSDANPEEEFSRFDQEPVEMPASMPEHHTDEYESLHAPAPQRFQTQLASRIAPEQSTAPEPEERAAFATPMERMSSTAEDAQSEASMEDHHQPEIDPSQDRWAKIRENAAKRAARASEEQSTQSRPSQSMRETDDGETSGEETIESRVARIKARVAELTGNIEGANGTARK</sequence>
<name>A0AAN7VPL3_9PEZI</name>
<feature type="region of interest" description="Disordered" evidence="1">
    <location>
        <begin position="718"/>
        <end position="1118"/>
    </location>
</feature>
<dbReference type="InterPro" id="IPR037508">
    <property type="entry name" value="Msb1/Mug8"/>
</dbReference>
<dbReference type="AlphaFoldDB" id="A0AAN7VPL3"/>
<evidence type="ECO:0000256" key="1">
    <source>
        <dbReference type="SAM" id="MobiDB-lite"/>
    </source>
</evidence>
<feature type="compositionally biased region" description="Polar residues" evidence="1">
    <location>
        <begin position="890"/>
        <end position="913"/>
    </location>
</feature>
<feature type="compositionally biased region" description="Polar residues" evidence="1">
    <location>
        <begin position="1089"/>
        <end position="1100"/>
    </location>
</feature>
<organism evidence="3 4">
    <name type="scientific">Elasticomyces elasticus</name>
    <dbReference type="NCBI Taxonomy" id="574655"/>
    <lineage>
        <taxon>Eukaryota</taxon>
        <taxon>Fungi</taxon>
        <taxon>Dikarya</taxon>
        <taxon>Ascomycota</taxon>
        <taxon>Pezizomycotina</taxon>
        <taxon>Dothideomycetes</taxon>
        <taxon>Dothideomycetidae</taxon>
        <taxon>Mycosphaerellales</taxon>
        <taxon>Teratosphaeriaceae</taxon>
        <taxon>Elasticomyces</taxon>
    </lineage>
</organism>
<evidence type="ECO:0000313" key="4">
    <source>
        <dbReference type="Proteomes" id="UP001310594"/>
    </source>
</evidence>
<feature type="compositionally biased region" description="Basic and acidic residues" evidence="1">
    <location>
        <begin position="995"/>
        <end position="1004"/>
    </location>
</feature>
<feature type="compositionally biased region" description="Polar residues" evidence="1">
    <location>
        <begin position="1012"/>
        <end position="1028"/>
    </location>
</feature>
<feature type="compositionally biased region" description="Basic and acidic residues" evidence="1">
    <location>
        <begin position="777"/>
        <end position="789"/>
    </location>
</feature>
<feature type="compositionally biased region" description="Acidic residues" evidence="1">
    <location>
        <begin position="1104"/>
        <end position="1113"/>
    </location>
</feature>
<dbReference type="InterPro" id="IPR012965">
    <property type="entry name" value="Msb1/Mug8_dom"/>
</dbReference>
<dbReference type="PANTHER" id="PTHR28093">
    <property type="entry name" value="MORPHOGENESIS-RELATED PROTEIN MSB1"/>
    <property type="match status" value="1"/>
</dbReference>
<feature type="compositionally biased region" description="Polar residues" evidence="1">
    <location>
        <begin position="376"/>
        <end position="386"/>
    </location>
</feature>
<feature type="compositionally biased region" description="Polar residues" evidence="1">
    <location>
        <begin position="954"/>
        <end position="973"/>
    </location>
</feature>
<dbReference type="EMBL" id="JAVRQU010000014">
    <property type="protein sequence ID" value="KAK5695183.1"/>
    <property type="molecule type" value="Genomic_DNA"/>
</dbReference>